<dbReference type="EMBL" id="BPLR01018660">
    <property type="protein sequence ID" value="GIZ01380.1"/>
    <property type="molecule type" value="Genomic_DNA"/>
</dbReference>
<dbReference type="Proteomes" id="UP001054945">
    <property type="component" value="Unassembled WGS sequence"/>
</dbReference>
<dbReference type="AlphaFoldDB" id="A0AAV4Y302"/>
<sequence>MRYGEFNELPQKNNNRKTRGVDGHCDRDFAPTAMEVFQGNDHLRKPEDVLANQAISGTEDKPALRSTHRAAPPFHVVQELQSMRCECKPCIQLIESDKEVKHIFSITSCVDSCNGALLLGEIANVWKN</sequence>
<comment type="caution">
    <text evidence="2">The sequence shown here is derived from an EMBL/GenBank/DDBJ whole genome shotgun (WGS) entry which is preliminary data.</text>
</comment>
<evidence type="ECO:0000313" key="2">
    <source>
        <dbReference type="EMBL" id="GIZ01380.1"/>
    </source>
</evidence>
<keyword evidence="3" id="KW-1185">Reference proteome</keyword>
<feature type="region of interest" description="Disordered" evidence="1">
    <location>
        <begin position="1"/>
        <end position="24"/>
    </location>
</feature>
<name>A0AAV4Y302_CAEEX</name>
<reference evidence="2 3" key="1">
    <citation type="submission" date="2021-06" db="EMBL/GenBank/DDBJ databases">
        <title>Caerostris extrusa draft genome.</title>
        <authorList>
            <person name="Kono N."/>
            <person name="Arakawa K."/>
        </authorList>
    </citation>
    <scope>NUCLEOTIDE SEQUENCE [LARGE SCALE GENOMIC DNA]</scope>
</reference>
<evidence type="ECO:0000313" key="3">
    <source>
        <dbReference type="Proteomes" id="UP001054945"/>
    </source>
</evidence>
<protein>
    <submittedName>
        <fullName evidence="2">Uncharacterized protein</fullName>
    </submittedName>
</protein>
<evidence type="ECO:0000256" key="1">
    <source>
        <dbReference type="SAM" id="MobiDB-lite"/>
    </source>
</evidence>
<organism evidence="2 3">
    <name type="scientific">Caerostris extrusa</name>
    <name type="common">Bark spider</name>
    <name type="synonym">Caerostris bankana</name>
    <dbReference type="NCBI Taxonomy" id="172846"/>
    <lineage>
        <taxon>Eukaryota</taxon>
        <taxon>Metazoa</taxon>
        <taxon>Ecdysozoa</taxon>
        <taxon>Arthropoda</taxon>
        <taxon>Chelicerata</taxon>
        <taxon>Arachnida</taxon>
        <taxon>Araneae</taxon>
        <taxon>Araneomorphae</taxon>
        <taxon>Entelegynae</taxon>
        <taxon>Araneoidea</taxon>
        <taxon>Araneidae</taxon>
        <taxon>Caerostris</taxon>
    </lineage>
</organism>
<gene>
    <name evidence="2" type="ORF">CEXT_426481</name>
</gene>
<accession>A0AAV4Y302</accession>
<proteinExistence type="predicted"/>